<evidence type="ECO:0000256" key="6">
    <source>
        <dbReference type="ARBA" id="ARBA00023014"/>
    </source>
</evidence>
<dbReference type="SFLD" id="SFLDS00029">
    <property type="entry name" value="Radical_SAM"/>
    <property type="match status" value="1"/>
</dbReference>
<dbReference type="PANTHER" id="PTHR43273:SF8">
    <property type="entry name" value="RADICAL SAM DOMAIN PROTEIN"/>
    <property type="match status" value="1"/>
</dbReference>
<name>A0A414J7P1_9FIRM</name>
<dbReference type="Pfam" id="PF04055">
    <property type="entry name" value="Radical_SAM"/>
    <property type="match status" value="1"/>
</dbReference>
<evidence type="ECO:0000256" key="2">
    <source>
        <dbReference type="ARBA" id="ARBA00022485"/>
    </source>
</evidence>
<evidence type="ECO:0000313" key="11">
    <source>
        <dbReference type="Proteomes" id="UP000284644"/>
    </source>
</evidence>
<evidence type="ECO:0000256" key="4">
    <source>
        <dbReference type="ARBA" id="ARBA00022723"/>
    </source>
</evidence>
<dbReference type="InterPro" id="IPR023867">
    <property type="entry name" value="Sulphatase_maturase_rSAM"/>
</dbReference>
<dbReference type="EMBL" id="QSJW01000012">
    <property type="protein sequence ID" value="RHE10204.1"/>
    <property type="molecule type" value="Genomic_DNA"/>
</dbReference>
<dbReference type="Gene3D" id="3.20.20.70">
    <property type="entry name" value="Aldolase class I"/>
    <property type="match status" value="1"/>
</dbReference>
<keyword evidence="5" id="KW-0408">Iron</keyword>
<dbReference type="GO" id="GO:0046872">
    <property type="term" value="F:metal ion binding"/>
    <property type="evidence" value="ECO:0007669"/>
    <property type="project" value="UniProtKB-KW"/>
</dbReference>
<evidence type="ECO:0000259" key="7">
    <source>
        <dbReference type="PROSITE" id="PS51918"/>
    </source>
</evidence>
<comment type="caution">
    <text evidence="9">The sequence shown here is derived from an EMBL/GenBank/DDBJ whole genome shotgun (WGS) entry which is preliminary data.</text>
</comment>
<keyword evidence="4" id="KW-0479">Metal-binding</keyword>
<dbReference type="PANTHER" id="PTHR43273">
    <property type="entry name" value="ANAEROBIC SULFATASE-MATURATING ENZYME HOMOLOG ASLB-RELATED"/>
    <property type="match status" value="1"/>
</dbReference>
<dbReference type="SUPFAM" id="SSF102114">
    <property type="entry name" value="Radical SAM enzymes"/>
    <property type="match status" value="1"/>
</dbReference>
<proteinExistence type="predicted"/>
<dbReference type="SFLD" id="SFLDG01386">
    <property type="entry name" value="main_SPASM_domain-containing"/>
    <property type="match status" value="1"/>
</dbReference>
<evidence type="ECO:0000313" key="8">
    <source>
        <dbReference type="EMBL" id="RHE10204.1"/>
    </source>
</evidence>
<dbReference type="RefSeq" id="WP_117843972.1">
    <property type="nucleotide sequence ID" value="NZ_CABJFK010000004.1"/>
</dbReference>
<dbReference type="PROSITE" id="PS51918">
    <property type="entry name" value="RADICAL_SAM"/>
    <property type="match status" value="1"/>
</dbReference>
<keyword evidence="3" id="KW-0949">S-adenosyl-L-methionine</keyword>
<dbReference type="EMBL" id="QSKF01000004">
    <property type="protein sequence ID" value="RHE40485.1"/>
    <property type="molecule type" value="Genomic_DNA"/>
</dbReference>
<dbReference type="GeneID" id="97505831"/>
<organism evidence="9 10">
    <name type="scientific">Blautia obeum</name>
    <dbReference type="NCBI Taxonomy" id="40520"/>
    <lineage>
        <taxon>Bacteria</taxon>
        <taxon>Bacillati</taxon>
        <taxon>Bacillota</taxon>
        <taxon>Clostridia</taxon>
        <taxon>Lachnospirales</taxon>
        <taxon>Lachnospiraceae</taxon>
        <taxon>Blautia</taxon>
    </lineage>
</organism>
<dbReference type="SFLD" id="SFLDG01384">
    <property type="entry name" value="thioether_bond_formation_requi"/>
    <property type="match status" value="1"/>
</dbReference>
<dbReference type="GO" id="GO:0051539">
    <property type="term" value="F:4 iron, 4 sulfur cluster binding"/>
    <property type="evidence" value="ECO:0007669"/>
    <property type="project" value="UniProtKB-KW"/>
</dbReference>
<evidence type="ECO:0000313" key="9">
    <source>
        <dbReference type="EMBL" id="RHE40485.1"/>
    </source>
</evidence>
<dbReference type="InterPro" id="IPR058240">
    <property type="entry name" value="rSAM_sf"/>
</dbReference>
<feature type="domain" description="Radical SAM core" evidence="7">
    <location>
        <begin position="1"/>
        <end position="207"/>
    </location>
</feature>
<dbReference type="AlphaFoldDB" id="A0A414J7P1"/>
<protein>
    <submittedName>
        <fullName evidence="9">Radical SAM protein</fullName>
    </submittedName>
</protein>
<comment type="cofactor">
    <cofactor evidence="1">
        <name>[4Fe-4S] cluster</name>
        <dbReference type="ChEBI" id="CHEBI:49883"/>
    </cofactor>
</comment>
<dbReference type="InterPro" id="IPR007197">
    <property type="entry name" value="rSAM"/>
</dbReference>
<gene>
    <name evidence="9" type="ORF">DW740_06235</name>
    <name evidence="8" type="ORF">DW767_16265</name>
</gene>
<evidence type="ECO:0000256" key="5">
    <source>
        <dbReference type="ARBA" id="ARBA00023004"/>
    </source>
</evidence>
<dbReference type="InterPro" id="IPR013785">
    <property type="entry name" value="Aldolase_TIM"/>
</dbReference>
<dbReference type="SFLD" id="SFLDG01067">
    <property type="entry name" value="SPASM/twitch_domain_containing"/>
    <property type="match status" value="1"/>
</dbReference>
<dbReference type="Proteomes" id="UP000284644">
    <property type="component" value="Unassembled WGS sequence"/>
</dbReference>
<evidence type="ECO:0000256" key="1">
    <source>
        <dbReference type="ARBA" id="ARBA00001966"/>
    </source>
</evidence>
<dbReference type="CDD" id="cd01335">
    <property type="entry name" value="Radical_SAM"/>
    <property type="match status" value="1"/>
</dbReference>
<reference evidence="10 11" key="1">
    <citation type="submission" date="2018-08" db="EMBL/GenBank/DDBJ databases">
        <title>A genome reference for cultivated species of the human gut microbiota.</title>
        <authorList>
            <person name="Zou Y."/>
            <person name="Xue W."/>
            <person name="Luo G."/>
        </authorList>
    </citation>
    <scope>NUCLEOTIDE SEQUENCE [LARGE SCALE GENOMIC DNA]</scope>
    <source>
        <strain evidence="9 10">AM28-23</strain>
        <strain evidence="8 11">AM29-25AC</strain>
    </source>
</reference>
<dbReference type="GO" id="GO:0016491">
    <property type="term" value="F:oxidoreductase activity"/>
    <property type="evidence" value="ECO:0007669"/>
    <property type="project" value="InterPro"/>
</dbReference>
<dbReference type="Proteomes" id="UP000283745">
    <property type="component" value="Unassembled WGS sequence"/>
</dbReference>
<keyword evidence="6" id="KW-0411">Iron-sulfur</keyword>
<dbReference type="PROSITE" id="PS01305">
    <property type="entry name" value="MOAA_NIFB_PQQE"/>
    <property type="match status" value="1"/>
</dbReference>
<dbReference type="InterPro" id="IPR000385">
    <property type="entry name" value="MoaA_NifB_PqqE_Fe-S-bd_CS"/>
</dbReference>
<accession>A0A414J7P1</accession>
<sequence>MYSLTLEITKRCNLNCSYCYVENKEKVNMKWKTAQLAIDIAMREAIKQKDKTLSVYFIGGEPLLAFGLLKEIIFYIEKKNEQIGLNIFYSTTTNGTVFTTEIIEFMIEKRVRFKISIDGLEDVHNENRKFVNGVGSYSEVKEKLVYKEEFEKMTGIAVHAAQLINTNTYTKFSASFRHLHELGFRYIETEINAYQKWNKEDKICLFQQIDEAFEYYISSRNRGQLWVWKFYNDMLEGFVADYLPFFPCKAGLVSLFVTVKGELYPCIETGKKYMIGSVDKGLDAEYIRKIIKIEKTQNTRCLQCKEYKENKCRICSCLFGNYENTGNCYIPSEINCELTRHVNNIFREKYSEEQVAMLRKHYRREL</sequence>
<evidence type="ECO:0000256" key="3">
    <source>
        <dbReference type="ARBA" id="ARBA00022691"/>
    </source>
</evidence>
<keyword evidence="2" id="KW-0004">4Fe-4S</keyword>
<evidence type="ECO:0000313" key="10">
    <source>
        <dbReference type="Proteomes" id="UP000283745"/>
    </source>
</evidence>